<organism evidence="1 2">
    <name type="scientific">Protopolystoma xenopodis</name>
    <dbReference type="NCBI Taxonomy" id="117903"/>
    <lineage>
        <taxon>Eukaryota</taxon>
        <taxon>Metazoa</taxon>
        <taxon>Spiralia</taxon>
        <taxon>Lophotrochozoa</taxon>
        <taxon>Platyhelminthes</taxon>
        <taxon>Monogenea</taxon>
        <taxon>Polyopisthocotylea</taxon>
        <taxon>Polystomatidea</taxon>
        <taxon>Polystomatidae</taxon>
        <taxon>Protopolystoma</taxon>
    </lineage>
</organism>
<dbReference type="PANTHER" id="PTHR31340:SF3">
    <property type="entry name" value="MITOCHONDRIAL GENOME MAINTENANCE EXONUCLEASE 1"/>
    <property type="match status" value="1"/>
</dbReference>
<dbReference type="PANTHER" id="PTHR31340">
    <property type="entry name" value="MITOCHONDRIAL GENOME MAINTENANCE EXONUCLEASE 1"/>
    <property type="match status" value="1"/>
</dbReference>
<gene>
    <name evidence="1" type="ORF">PXEA_LOCUS21250</name>
</gene>
<sequence>STILNKTRPPEETAILLRWQEKKKKELGEAGFITYIQKNKSLGNQAHALIQHRLVHHSFPEGLSESLLGYCKSVEFLLDHVSHTHSSEQDCTHSFLGYRGRYDSVISFGLVLIYSDFNVLI</sequence>
<feature type="non-terminal residue" evidence="1">
    <location>
        <position position="1"/>
    </location>
</feature>
<protein>
    <submittedName>
        <fullName evidence="1">Uncharacterized protein</fullName>
    </submittedName>
</protein>
<proteinExistence type="predicted"/>
<accession>A0A3S5AFA0</accession>
<reference evidence="1" key="1">
    <citation type="submission" date="2018-11" db="EMBL/GenBank/DDBJ databases">
        <authorList>
            <consortium name="Pathogen Informatics"/>
        </authorList>
    </citation>
    <scope>NUCLEOTIDE SEQUENCE</scope>
</reference>
<dbReference type="GO" id="GO:0006264">
    <property type="term" value="P:mitochondrial DNA replication"/>
    <property type="evidence" value="ECO:0007669"/>
    <property type="project" value="TreeGrafter"/>
</dbReference>
<comment type="caution">
    <text evidence="1">The sequence shown here is derived from an EMBL/GenBank/DDBJ whole genome shotgun (WGS) entry which is preliminary data.</text>
</comment>
<dbReference type="EMBL" id="CAAALY010090027">
    <property type="protein sequence ID" value="VEL27810.1"/>
    <property type="molecule type" value="Genomic_DNA"/>
</dbReference>
<keyword evidence="2" id="KW-1185">Reference proteome</keyword>
<name>A0A3S5AFA0_9PLAT</name>
<dbReference type="GO" id="GO:0008297">
    <property type="term" value="F:single-stranded DNA exodeoxyribonuclease activity"/>
    <property type="evidence" value="ECO:0007669"/>
    <property type="project" value="TreeGrafter"/>
</dbReference>
<dbReference type="OrthoDB" id="6246242at2759"/>
<evidence type="ECO:0000313" key="2">
    <source>
        <dbReference type="Proteomes" id="UP000784294"/>
    </source>
</evidence>
<evidence type="ECO:0000313" key="1">
    <source>
        <dbReference type="EMBL" id="VEL27810.1"/>
    </source>
</evidence>
<dbReference type="GO" id="GO:0005739">
    <property type="term" value="C:mitochondrion"/>
    <property type="evidence" value="ECO:0007669"/>
    <property type="project" value="TreeGrafter"/>
</dbReference>
<dbReference type="Proteomes" id="UP000784294">
    <property type="component" value="Unassembled WGS sequence"/>
</dbReference>
<dbReference type="AlphaFoldDB" id="A0A3S5AFA0"/>